<name>A0A8J4DV06_9ACTN</name>
<dbReference type="Proteomes" id="UP000619260">
    <property type="component" value="Unassembled WGS sequence"/>
</dbReference>
<evidence type="ECO:0000259" key="2">
    <source>
        <dbReference type="Pfam" id="PF13649"/>
    </source>
</evidence>
<dbReference type="InterPro" id="IPR029063">
    <property type="entry name" value="SAM-dependent_MTases_sf"/>
</dbReference>
<reference evidence="3" key="1">
    <citation type="submission" date="2021-01" db="EMBL/GenBank/DDBJ databases">
        <title>Whole genome shotgun sequence of Virgisporangium aliadipatigenens NBRC 105644.</title>
        <authorList>
            <person name="Komaki H."/>
            <person name="Tamura T."/>
        </authorList>
    </citation>
    <scope>NUCLEOTIDE SEQUENCE</scope>
    <source>
        <strain evidence="3">NBRC 105644</strain>
    </source>
</reference>
<dbReference type="EMBL" id="BOPF01000030">
    <property type="protein sequence ID" value="GIJ49677.1"/>
    <property type="molecule type" value="Genomic_DNA"/>
</dbReference>
<dbReference type="Pfam" id="PF13649">
    <property type="entry name" value="Methyltransf_25"/>
    <property type="match status" value="1"/>
</dbReference>
<evidence type="ECO:0000313" key="4">
    <source>
        <dbReference type="Proteomes" id="UP000619260"/>
    </source>
</evidence>
<gene>
    <name evidence="3" type="ORF">Val02_65630</name>
</gene>
<protein>
    <recommendedName>
        <fullName evidence="2">Methyltransferase domain-containing protein</fullName>
    </recommendedName>
</protein>
<feature type="region of interest" description="Disordered" evidence="1">
    <location>
        <begin position="1"/>
        <end position="28"/>
    </location>
</feature>
<sequence>MPGERGGGGRGADGRSAGRGVDSRDDRPVELVIDGGAREWARLDAAHRSGDLDDAGWFAAAQAVLVPAYLAGDNPRAQSGHSGDEARWEEARRHILAAVDRPGDLLDVGCASGHLMESLHRWSSGAVEPYGLELSPELADLARRRLPAWAPRIWIGNALYWIPPAGRRFDYVRTGLDYVPAVRRADLIAHLLRHVVARRLVVGSFNEENAERTTERDVTAMGYRIAGRDERPHPDPRVTRRVFWIDV</sequence>
<comment type="caution">
    <text evidence="3">The sequence shown here is derived from an EMBL/GenBank/DDBJ whole genome shotgun (WGS) entry which is preliminary data.</text>
</comment>
<dbReference type="SUPFAM" id="SSF53335">
    <property type="entry name" value="S-adenosyl-L-methionine-dependent methyltransferases"/>
    <property type="match status" value="1"/>
</dbReference>
<dbReference type="Gene3D" id="3.40.50.150">
    <property type="entry name" value="Vaccinia Virus protein VP39"/>
    <property type="match status" value="1"/>
</dbReference>
<dbReference type="AlphaFoldDB" id="A0A8J4DV06"/>
<dbReference type="InterPro" id="IPR041698">
    <property type="entry name" value="Methyltransf_25"/>
</dbReference>
<organism evidence="3 4">
    <name type="scientific">Virgisporangium aliadipatigenens</name>
    <dbReference type="NCBI Taxonomy" id="741659"/>
    <lineage>
        <taxon>Bacteria</taxon>
        <taxon>Bacillati</taxon>
        <taxon>Actinomycetota</taxon>
        <taxon>Actinomycetes</taxon>
        <taxon>Micromonosporales</taxon>
        <taxon>Micromonosporaceae</taxon>
        <taxon>Virgisporangium</taxon>
    </lineage>
</organism>
<proteinExistence type="predicted"/>
<feature type="domain" description="Methyltransferase" evidence="2">
    <location>
        <begin position="106"/>
        <end position="195"/>
    </location>
</feature>
<accession>A0A8J4DV06</accession>
<evidence type="ECO:0000256" key="1">
    <source>
        <dbReference type="SAM" id="MobiDB-lite"/>
    </source>
</evidence>
<dbReference type="CDD" id="cd02440">
    <property type="entry name" value="AdoMet_MTases"/>
    <property type="match status" value="1"/>
</dbReference>
<feature type="compositionally biased region" description="Gly residues" evidence="1">
    <location>
        <begin position="1"/>
        <end position="11"/>
    </location>
</feature>
<keyword evidence="4" id="KW-1185">Reference proteome</keyword>
<evidence type="ECO:0000313" key="3">
    <source>
        <dbReference type="EMBL" id="GIJ49677.1"/>
    </source>
</evidence>